<feature type="compositionally biased region" description="Low complexity" evidence="1">
    <location>
        <begin position="819"/>
        <end position="832"/>
    </location>
</feature>
<proteinExistence type="predicted"/>
<evidence type="ECO:0000256" key="1">
    <source>
        <dbReference type="SAM" id="MobiDB-lite"/>
    </source>
</evidence>
<evidence type="ECO:0000313" key="3">
    <source>
        <dbReference type="EMBL" id="TNU73372.1"/>
    </source>
</evidence>
<evidence type="ECO:0000259" key="2">
    <source>
        <dbReference type="Pfam" id="PF12770"/>
    </source>
</evidence>
<sequence>MQMVPLASLVSEDLRAVPGPTLQAALARLAVEPRDPAAGRDAVVAALLAGEPRRALALLRSAGSADAVPTTPRWGSPARSPLSPRVVAALTAWVQQLEANWYPGNVGGVFRRLDEFSVVVPTPGTPEEELLERVVAQGPPALLAARVLVEGAVRSGDPVLGQVLGSALGQLDDLASWASSRGQQPLAWWAVLAGADLLRRARNPGWFDRLQVARSSAVDPAQASLSFLVEGDAYGTPGSSAEAMGWDLAPQPIPPPAFDLLGSARCWGAARALLGARQDVPRLTAAIALRHALLARAAGRDGERLTELDTALSCARAAGDGALERLVLVHRVIADVDAGRLTQHAVDLGGGWRPPTTGPIADVVAWGGSVGSRSWCVGLSLLLERFAGSCYAGGSPARGRVAATAAAVVRAVDPDFSPRQVLGAMAQADSASNLAVNAQLRLERAFGSMLSAPPASGAAARVSAAAGSAAGDRTPAPAGASSASGAAAAPGADPPTAPVLDDAFVAAVEERSSAATVLVDALNRRLRGPSAAQVADRLTLLRDQVSAVVEAIDAVVPPDDAPLPATPEELQRRWAELTAGGVGAADPAAMRLFTARMVRRSAREATRLAEALTPLACAEVALGSGRPDVAEQYLDAAAVAAAHPDAPAYLLPVVLVRSRRLDRAREAIAERATAGSLPLPVVATLAAAAGDHQRAAAALQAMDAAGAVGPLTWQDALPRAEVELALGRVAQAWDTARAGVAQLEAFVAELVRDPDRLDACDQPDVAALYGVLARAALAVGGPQAPSLGLMSVERLRLLSAGVGVEGDGDGRAPGGGSDGAPDAGADADGAPDADVTLHRWRRAAADYSVAAGRVLARVAGAGVADDAFADLDAADAALAGAERDLDARRPGILLRRAAPRQPEDPDAIRARMPPDTVLLEYLTTSDEVLGWAVTREGVRTTTTPCPRRELAELTRRLHASCAAGHADPAALAQVSELVLGPWRAELDTHERVVVVPFGSLAVVPFHVLRTGGVPLAATHVVSYALRATDAFGPDAEAPVRARRPLVVGDPAFDPAARPGLRRLPGAEAEARAVAAALGLGPGALLLGDAATEAAVTARLDASDLLHVASHGRLDELSPFASALVLAGPDELTVSEIAGERFGTDLAVLTGCDTARGTATLGGDLVGLTRALLRSGVRRAIVSMWPVDDVVAPVLVHALYRRLADGEPPARALALAGREVASLDADALRGAAQGLGVDVAERRGVRRGGGVGAGVGAGAGAGVGAGAGAGLGTGTRAGVGAGTALLRGLLDDPSLRDEDEPEALGGDAERYWAPFVLVG</sequence>
<organism evidence="3 4">
    <name type="scientific">Miniimonas arenae</name>
    <dbReference type="NCBI Taxonomy" id="676201"/>
    <lineage>
        <taxon>Bacteria</taxon>
        <taxon>Bacillati</taxon>
        <taxon>Actinomycetota</taxon>
        <taxon>Actinomycetes</taxon>
        <taxon>Micrococcales</taxon>
        <taxon>Beutenbergiaceae</taxon>
        <taxon>Miniimonas</taxon>
    </lineage>
</organism>
<evidence type="ECO:0000313" key="4">
    <source>
        <dbReference type="Proteomes" id="UP000313849"/>
    </source>
</evidence>
<feature type="domain" description="CHAT" evidence="2">
    <location>
        <begin position="971"/>
        <end position="1318"/>
    </location>
</feature>
<dbReference type="OrthoDB" id="4149784at2"/>
<feature type="compositionally biased region" description="Low complexity" evidence="1">
    <location>
        <begin position="469"/>
        <end position="491"/>
    </location>
</feature>
<dbReference type="EMBL" id="VENP01000049">
    <property type="protein sequence ID" value="TNU73372.1"/>
    <property type="molecule type" value="Genomic_DNA"/>
</dbReference>
<dbReference type="Proteomes" id="UP000313849">
    <property type="component" value="Unassembled WGS sequence"/>
</dbReference>
<comment type="caution">
    <text evidence="3">The sequence shown here is derived from an EMBL/GenBank/DDBJ whole genome shotgun (WGS) entry which is preliminary data.</text>
</comment>
<accession>A0A5C5BBE5</accession>
<dbReference type="InterPro" id="IPR024983">
    <property type="entry name" value="CHAT_dom"/>
</dbReference>
<protein>
    <submittedName>
        <fullName evidence="3">CHAT domain-containing protein</fullName>
    </submittedName>
</protein>
<dbReference type="RefSeq" id="WP_139987356.1">
    <property type="nucleotide sequence ID" value="NZ_VENP01000049.1"/>
</dbReference>
<feature type="region of interest" description="Disordered" evidence="1">
    <location>
        <begin position="806"/>
        <end position="832"/>
    </location>
</feature>
<name>A0A5C5BBE5_9MICO</name>
<keyword evidence="4" id="KW-1185">Reference proteome</keyword>
<gene>
    <name evidence="3" type="ORF">FH969_11725</name>
</gene>
<dbReference type="Pfam" id="PF12770">
    <property type="entry name" value="CHAT"/>
    <property type="match status" value="1"/>
</dbReference>
<feature type="region of interest" description="Disordered" evidence="1">
    <location>
        <begin position="469"/>
        <end position="494"/>
    </location>
</feature>
<reference evidence="3 4" key="1">
    <citation type="submission" date="2019-06" db="EMBL/GenBank/DDBJ databases">
        <title>Draft genome sequence of Miniimonas arenae KCTC 19750T isolated from sea sand.</title>
        <authorList>
            <person name="Park S.-J."/>
        </authorList>
    </citation>
    <scope>NUCLEOTIDE SEQUENCE [LARGE SCALE GENOMIC DNA]</scope>
    <source>
        <strain evidence="3 4">KCTC 19750</strain>
    </source>
</reference>